<feature type="compositionally biased region" description="Pro residues" evidence="1">
    <location>
        <begin position="551"/>
        <end position="561"/>
    </location>
</feature>
<dbReference type="AlphaFoldDB" id="A0A1G1WA64"/>
<dbReference type="STRING" id="1802593.A2172_01775"/>
<comment type="caution">
    <text evidence="3">The sequence shown here is derived from an EMBL/GenBank/DDBJ whole genome shotgun (WGS) entry which is preliminary data.</text>
</comment>
<feature type="region of interest" description="Disordered" evidence="1">
    <location>
        <begin position="411"/>
        <end position="443"/>
    </location>
</feature>
<dbReference type="Proteomes" id="UP000176631">
    <property type="component" value="Unassembled WGS sequence"/>
</dbReference>
<sequence length="572" mass="61969">MQRRIPMNITREGKVSLRMAGFGILGLVIVTVLAAFLSKGDQLTQMMTPGFTETVLQTEPGQDGTFFYEGTVTDRESGKPIPGAEVVVLRYYQPPSLSVMAQIPGRTPYLVADAASIGESQVEVVKADENGYWRVDGNKYEQVVLTSHVDGYHDQNTRIFLTDASRRVDLAPIPGNLPGPPAKGQNVVQAGFRNEQSGENLTALDDLKERVVAGLQCQGIDVTVDDITDIDDITLNGTVKTNILLRSDDCSSIEARDRTYLDTPAKSVETTKGTFILVDNCVNLAIPSVPVPTPTPGPTLTPTPKPTVTPTPEVPRVRIRGKKVELIGTHEVVPSERFTFEIEGWGTARTDDDGDFQFVLNLFGGNNDQERSVEICEERKGGWEVVYPSGGCKSFTVERGDTFVDAGKWKNRSVKDETETPLPTPTPCTPGPTPTNTPPPPTATPTPCLSCNVTIIGPHRVDNTDTHARMQASVQWDGPPPSWSRQVKWYLDGEFIGGGDQVEFMATLNVNHTLTVKVWSGDQVICQDTATFSEGSIPPDGDDPGTNPLPTETPIPAPQPTSDPDDGYGGPV</sequence>
<name>A0A1G1WA64_9BACT</name>
<keyword evidence="2" id="KW-0812">Transmembrane</keyword>
<evidence type="ECO:0000313" key="4">
    <source>
        <dbReference type="Proteomes" id="UP000176631"/>
    </source>
</evidence>
<reference evidence="3 4" key="1">
    <citation type="journal article" date="2016" name="Nat. Commun.">
        <title>Thousands of microbial genomes shed light on interconnected biogeochemical processes in an aquifer system.</title>
        <authorList>
            <person name="Anantharaman K."/>
            <person name="Brown C.T."/>
            <person name="Hug L.A."/>
            <person name="Sharon I."/>
            <person name="Castelle C.J."/>
            <person name="Probst A.J."/>
            <person name="Thomas B.C."/>
            <person name="Singh A."/>
            <person name="Wilkins M.J."/>
            <person name="Karaoz U."/>
            <person name="Brodie E.L."/>
            <person name="Williams K.H."/>
            <person name="Hubbard S.S."/>
            <person name="Banfield J.F."/>
        </authorList>
    </citation>
    <scope>NUCLEOTIDE SEQUENCE [LARGE SCALE GENOMIC DNA]</scope>
</reference>
<accession>A0A1G1WA64</accession>
<gene>
    <name evidence="3" type="ORF">A2172_01775</name>
</gene>
<evidence type="ECO:0000256" key="2">
    <source>
        <dbReference type="SAM" id="Phobius"/>
    </source>
</evidence>
<keyword evidence="2" id="KW-1133">Transmembrane helix</keyword>
<dbReference type="Gene3D" id="2.60.40.1120">
    <property type="entry name" value="Carboxypeptidase-like, regulatory domain"/>
    <property type="match status" value="1"/>
</dbReference>
<evidence type="ECO:0000313" key="3">
    <source>
        <dbReference type="EMBL" id="OGY24420.1"/>
    </source>
</evidence>
<dbReference type="InterPro" id="IPR008969">
    <property type="entry name" value="CarboxyPept-like_regulatory"/>
</dbReference>
<organism evidence="3 4">
    <name type="scientific">Candidatus Woykebacteria bacterium RBG_13_40_15</name>
    <dbReference type="NCBI Taxonomy" id="1802593"/>
    <lineage>
        <taxon>Bacteria</taxon>
        <taxon>Candidatus Woykeibacteriota</taxon>
    </lineage>
</organism>
<keyword evidence="2" id="KW-0472">Membrane</keyword>
<proteinExistence type="predicted"/>
<dbReference type="PRINTS" id="PR01217">
    <property type="entry name" value="PRICHEXTENSN"/>
</dbReference>
<feature type="region of interest" description="Disordered" evidence="1">
    <location>
        <begin position="531"/>
        <end position="572"/>
    </location>
</feature>
<feature type="region of interest" description="Disordered" evidence="1">
    <location>
        <begin position="293"/>
        <end position="312"/>
    </location>
</feature>
<evidence type="ECO:0000256" key="1">
    <source>
        <dbReference type="SAM" id="MobiDB-lite"/>
    </source>
</evidence>
<dbReference type="SUPFAM" id="SSF49464">
    <property type="entry name" value="Carboxypeptidase regulatory domain-like"/>
    <property type="match status" value="1"/>
</dbReference>
<feature type="transmembrane region" description="Helical" evidence="2">
    <location>
        <begin position="20"/>
        <end position="38"/>
    </location>
</feature>
<feature type="compositionally biased region" description="Pro residues" evidence="1">
    <location>
        <begin position="422"/>
        <end position="443"/>
    </location>
</feature>
<protein>
    <submittedName>
        <fullName evidence="3">Uncharacterized protein</fullName>
    </submittedName>
</protein>
<dbReference type="EMBL" id="MHCP01000011">
    <property type="protein sequence ID" value="OGY24420.1"/>
    <property type="molecule type" value="Genomic_DNA"/>
</dbReference>